<keyword evidence="1" id="KW-1133">Transmembrane helix</keyword>
<keyword evidence="1" id="KW-0472">Membrane</keyword>
<dbReference type="AlphaFoldDB" id="A0A7X6DSH8"/>
<keyword evidence="1" id="KW-0812">Transmembrane</keyword>
<feature type="transmembrane region" description="Helical" evidence="1">
    <location>
        <begin position="170"/>
        <end position="187"/>
    </location>
</feature>
<feature type="transmembrane region" description="Helical" evidence="1">
    <location>
        <begin position="360"/>
        <end position="383"/>
    </location>
</feature>
<feature type="transmembrane region" description="Helical" evidence="1">
    <location>
        <begin position="264"/>
        <end position="281"/>
    </location>
</feature>
<name>A0A7X6DSH8_9BACT</name>
<dbReference type="RefSeq" id="WP_168062368.1">
    <property type="nucleotide sequence ID" value="NZ_VTOW01000003.1"/>
</dbReference>
<sequence>MSALRSYLKVRIKGLVRTWTEEWATYFILAPVMIGAVFLLGRRIFHDFASKIGAVQSIAISQETLLQGVLAVLSLKIFFNFLPLSKRLYPTEQSLTIDDLLPIRPETRYVMFYIEQLIRDFPFFLFALFAVLFFDKPDLIGWVFTFWLFFPGMEIGLTILWNHLHPPSRAELLLALFILLWLIWFLPIESMGWWLDFAAPFLVTVGFWGFGRWRYSDVSGVEQLLLESQSRGNLFNRIGRWLPESVRPLVVRDFQLTLRNFAPLFWRNLAIAFILVAAVVLRGNIPAAVFCAGAVYFLSATASTLFALQRPYRAMDYILPLAVERIWRGKVLYAVFLSLPIPWLVWAVEMIVRPLSSTQGFSLLFQLVLVGLAVSALTGGTVCEGDQKPALHYIIAGFLSLLATLFIAVFHPLLFVLVFPVLGNLRGSAITRLENEEAA</sequence>
<evidence type="ECO:0000313" key="2">
    <source>
        <dbReference type="EMBL" id="NKE72583.1"/>
    </source>
</evidence>
<proteinExistence type="predicted"/>
<feature type="transmembrane region" description="Helical" evidence="1">
    <location>
        <begin position="287"/>
        <end position="308"/>
    </location>
</feature>
<reference evidence="2 3" key="1">
    <citation type="journal article" date="2020" name="Nature">
        <title>Bacterial chemolithoautotrophy via manganese oxidation.</title>
        <authorList>
            <person name="Yu H."/>
            <person name="Leadbetter J.R."/>
        </authorList>
    </citation>
    <scope>NUCLEOTIDE SEQUENCE [LARGE SCALE GENOMIC DNA]</scope>
    <source>
        <strain evidence="2 3">Mn-1</strain>
    </source>
</reference>
<evidence type="ECO:0000256" key="1">
    <source>
        <dbReference type="SAM" id="Phobius"/>
    </source>
</evidence>
<evidence type="ECO:0000313" key="3">
    <source>
        <dbReference type="Proteomes" id="UP000534783"/>
    </source>
</evidence>
<organism evidence="2 3">
    <name type="scientific">Candidatus Manganitrophus noduliformans</name>
    <dbReference type="NCBI Taxonomy" id="2606439"/>
    <lineage>
        <taxon>Bacteria</taxon>
        <taxon>Pseudomonadati</taxon>
        <taxon>Nitrospirota</taxon>
        <taxon>Nitrospiria</taxon>
        <taxon>Candidatus Troglogloeales</taxon>
        <taxon>Candidatus Manganitrophaceae</taxon>
        <taxon>Candidatus Manganitrophus</taxon>
    </lineage>
</organism>
<comment type="caution">
    <text evidence="2">The sequence shown here is derived from an EMBL/GenBank/DDBJ whole genome shotgun (WGS) entry which is preliminary data.</text>
</comment>
<accession>A0A7X6DSH8</accession>
<feature type="transmembrane region" description="Helical" evidence="1">
    <location>
        <begin position="390"/>
        <end position="419"/>
    </location>
</feature>
<dbReference type="Proteomes" id="UP000534783">
    <property type="component" value="Unassembled WGS sequence"/>
</dbReference>
<feature type="transmembrane region" description="Helical" evidence="1">
    <location>
        <begin position="193"/>
        <end position="210"/>
    </location>
</feature>
<dbReference type="EMBL" id="VTOW01000003">
    <property type="protein sequence ID" value="NKE72583.1"/>
    <property type="molecule type" value="Genomic_DNA"/>
</dbReference>
<gene>
    <name evidence="2" type="ORF">MNODULE_17670</name>
</gene>
<keyword evidence="3" id="KW-1185">Reference proteome</keyword>
<feature type="transmembrane region" description="Helical" evidence="1">
    <location>
        <begin position="140"/>
        <end position="161"/>
    </location>
</feature>
<feature type="transmembrane region" description="Helical" evidence="1">
    <location>
        <begin position="329"/>
        <end position="348"/>
    </location>
</feature>
<feature type="transmembrane region" description="Helical" evidence="1">
    <location>
        <begin position="117"/>
        <end position="134"/>
    </location>
</feature>
<feature type="transmembrane region" description="Helical" evidence="1">
    <location>
        <begin position="23"/>
        <end position="41"/>
    </location>
</feature>
<protein>
    <submittedName>
        <fullName evidence="2">Uncharacterized protein</fullName>
    </submittedName>
</protein>